<dbReference type="EMBL" id="CAJOAX010000269">
    <property type="protein sequence ID" value="CAF3554531.1"/>
    <property type="molecule type" value="Genomic_DNA"/>
</dbReference>
<dbReference type="SUPFAM" id="SSF52058">
    <property type="entry name" value="L domain-like"/>
    <property type="match status" value="1"/>
</dbReference>
<dbReference type="EMBL" id="CAJOBE010000192">
    <property type="protein sequence ID" value="CAF3592706.1"/>
    <property type="molecule type" value="Genomic_DNA"/>
</dbReference>
<name>A0A813VEN4_9BILA</name>
<dbReference type="Proteomes" id="UP000663823">
    <property type="component" value="Unassembled WGS sequence"/>
</dbReference>
<evidence type="ECO:0000313" key="5">
    <source>
        <dbReference type="Proteomes" id="UP000663889"/>
    </source>
</evidence>
<comment type="caution">
    <text evidence="2">The sequence shown here is derived from an EMBL/GenBank/DDBJ whole genome shotgun (WGS) entry which is preliminary data.</text>
</comment>
<protein>
    <recommendedName>
        <fullName evidence="6">F-box domain-containing protein</fullName>
    </recommendedName>
</protein>
<evidence type="ECO:0000313" key="3">
    <source>
        <dbReference type="EMBL" id="CAF3554531.1"/>
    </source>
</evidence>
<reference evidence="2" key="1">
    <citation type="submission" date="2021-02" db="EMBL/GenBank/DDBJ databases">
        <authorList>
            <person name="Nowell W R."/>
        </authorList>
    </citation>
    <scope>NUCLEOTIDE SEQUENCE</scope>
</reference>
<dbReference type="EMBL" id="CAJNOU010000062">
    <property type="protein sequence ID" value="CAF0842289.1"/>
    <property type="molecule type" value="Genomic_DNA"/>
</dbReference>
<dbReference type="Proteomes" id="UP000663889">
    <property type="component" value="Unassembled WGS sequence"/>
</dbReference>
<gene>
    <name evidence="4" type="ORF">FNK824_LOCUS3006</name>
    <name evidence="3" type="ORF">OTI717_LOCUS4479</name>
    <name evidence="1" type="ORF">RFH988_LOCUS1951</name>
    <name evidence="2" type="ORF">SEV965_LOCUS2669</name>
</gene>
<evidence type="ECO:0000313" key="4">
    <source>
        <dbReference type="EMBL" id="CAF3592706.1"/>
    </source>
</evidence>
<evidence type="ECO:0000313" key="2">
    <source>
        <dbReference type="EMBL" id="CAF0842289.1"/>
    </source>
</evidence>
<evidence type="ECO:0008006" key="6">
    <source>
        <dbReference type="Google" id="ProtNLM"/>
    </source>
</evidence>
<accession>A0A813VEN4</accession>
<sequence>MNNDLSIHYSHLEQCSDEIFLEIFKYISLHDLYHGFYKLNQHINNILHSITELSLILDKPEDINDEAVCFFVSRIYHLIVRHSSVVHFNRFPSLRSLISLFPCDRQLCHIKTKDLPNLTHLTLGFTAIWDCEISVRLCRRIISNKFPKLRYCSLWPPAFDINMSVIKTPLLTHIELKEGNFDDLCVVLNSCPNLKYLQMLVSIYAKAPSKHVESLSVTRLDVSFIRRDPNWIEKFDQLLSLLPNIKRLFIDICVIHIDFNQLSRILKQRLIHLHYLQCKIHAIAFPIKINNIQQYHPLFKNIDLKEIDNNDCRCGGIKLCLNGQRKE</sequence>
<dbReference type="Gene3D" id="3.80.10.10">
    <property type="entry name" value="Ribonuclease Inhibitor"/>
    <property type="match status" value="1"/>
</dbReference>
<dbReference type="Proteomes" id="UP000663874">
    <property type="component" value="Unassembled WGS sequence"/>
</dbReference>
<organism evidence="2 5">
    <name type="scientific">Rotaria sordida</name>
    <dbReference type="NCBI Taxonomy" id="392033"/>
    <lineage>
        <taxon>Eukaryota</taxon>
        <taxon>Metazoa</taxon>
        <taxon>Spiralia</taxon>
        <taxon>Gnathifera</taxon>
        <taxon>Rotifera</taxon>
        <taxon>Eurotatoria</taxon>
        <taxon>Bdelloidea</taxon>
        <taxon>Philodinida</taxon>
        <taxon>Philodinidae</taxon>
        <taxon>Rotaria</taxon>
    </lineage>
</organism>
<evidence type="ECO:0000313" key="1">
    <source>
        <dbReference type="EMBL" id="CAF0763237.1"/>
    </source>
</evidence>
<dbReference type="Proteomes" id="UP000663882">
    <property type="component" value="Unassembled WGS sequence"/>
</dbReference>
<dbReference type="AlphaFoldDB" id="A0A813VEN4"/>
<proteinExistence type="predicted"/>
<dbReference type="OrthoDB" id="10000669at2759"/>
<dbReference type="InterPro" id="IPR032675">
    <property type="entry name" value="LRR_dom_sf"/>
</dbReference>
<dbReference type="EMBL" id="CAJNOO010000039">
    <property type="protein sequence ID" value="CAF0763237.1"/>
    <property type="molecule type" value="Genomic_DNA"/>
</dbReference>